<dbReference type="Pfam" id="PF11578">
    <property type="entry name" value="DUF3237"/>
    <property type="match status" value="1"/>
</dbReference>
<comment type="caution">
    <text evidence="2">The sequence shown here is derived from an EMBL/GenBank/DDBJ whole genome shotgun (WGS) entry which is preliminary data.</text>
</comment>
<proteinExistence type="inferred from homology"/>
<comment type="similarity">
    <text evidence="1">Belongs to the UPF0311 family.</text>
</comment>
<name>A0A561DYZ5_9BACI</name>
<dbReference type="Gene3D" id="2.40.160.20">
    <property type="match status" value="1"/>
</dbReference>
<dbReference type="EMBL" id="VIVN01000001">
    <property type="protein sequence ID" value="TWE08581.1"/>
    <property type="molecule type" value="Genomic_DNA"/>
</dbReference>
<evidence type="ECO:0000313" key="3">
    <source>
        <dbReference type="Proteomes" id="UP000319671"/>
    </source>
</evidence>
<dbReference type="Proteomes" id="UP000319671">
    <property type="component" value="Unassembled WGS sequence"/>
</dbReference>
<dbReference type="HAMAP" id="MF_00775">
    <property type="entry name" value="UPF0311"/>
    <property type="match status" value="1"/>
</dbReference>
<dbReference type="RefSeq" id="WP_261380547.1">
    <property type="nucleotide sequence ID" value="NZ_VIVN01000001.1"/>
</dbReference>
<dbReference type="AlphaFoldDB" id="A0A561DYZ5"/>
<dbReference type="PANTHER" id="PTHR37315">
    <property type="entry name" value="UPF0311 PROTEIN BLR7842"/>
    <property type="match status" value="1"/>
</dbReference>
<accession>A0A561DYZ5</accession>
<sequence length="162" mass="18334">MTANVPDGIGKHEVFEEVFSIFIEVDQPIVVGQDDVVGRRQLIPILSGEVIGNGFKGKILPGGIDSQIIRPDGKCELSARYAIQLEDGASIYIENNGIRTVPAEYAEAVKAGEFVDPELYYFRTVPNFEVYDERYKWLMNHLFICYATRIPDKVLLKFYKVL</sequence>
<evidence type="ECO:0000313" key="2">
    <source>
        <dbReference type="EMBL" id="TWE08581.1"/>
    </source>
</evidence>
<evidence type="ECO:0000256" key="1">
    <source>
        <dbReference type="HAMAP-Rule" id="MF_00775"/>
    </source>
</evidence>
<dbReference type="InterPro" id="IPR020915">
    <property type="entry name" value="UPF0311"/>
</dbReference>
<protein>
    <recommendedName>
        <fullName evidence="1">UPF0311 protein FB550_101607</fullName>
    </recommendedName>
</protein>
<gene>
    <name evidence="2" type="ORF">FB550_101607</name>
</gene>
<reference evidence="2 3" key="1">
    <citation type="submission" date="2019-06" db="EMBL/GenBank/DDBJ databases">
        <title>Sorghum-associated microbial communities from plants grown in Nebraska, USA.</title>
        <authorList>
            <person name="Schachtman D."/>
        </authorList>
    </citation>
    <scope>NUCLEOTIDE SEQUENCE [LARGE SCALE GENOMIC DNA]</scope>
    <source>
        <strain evidence="2 3">2482</strain>
    </source>
</reference>
<organism evidence="2 3">
    <name type="scientific">Neobacillus bataviensis</name>
    <dbReference type="NCBI Taxonomy" id="220685"/>
    <lineage>
        <taxon>Bacteria</taxon>
        <taxon>Bacillati</taxon>
        <taxon>Bacillota</taxon>
        <taxon>Bacilli</taxon>
        <taxon>Bacillales</taxon>
        <taxon>Bacillaceae</taxon>
        <taxon>Neobacillus</taxon>
    </lineage>
</organism>
<dbReference type="PANTHER" id="PTHR37315:SF1">
    <property type="entry name" value="UPF0311 PROTEIN BLR7842"/>
    <property type="match status" value="1"/>
</dbReference>
<keyword evidence="3" id="KW-1185">Reference proteome</keyword>